<dbReference type="RefSeq" id="WP_053549638.1">
    <property type="nucleotide sequence ID" value="NZ_CP010802.1"/>
</dbReference>
<evidence type="ECO:0000259" key="1">
    <source>
        <dbReference type="Pfam" id="PF07238"/>
    </source>
</evidence>
<dbReference type="GO" id="GO:0035438">
    <property type="term" value="F:cyclic-di-GMP binding"/>
    <property type="evidence" value="ECO:0007669"/>
    <property type="project" value="InterPro"/>
</dbReference>
<evidence type="ECO:0000313" key="3">
    <source>
        <dbReference type="Proteomes" id="UP000057158"/>
    </source>
</evidence>
<dbReference type="Proteomes" id="UP000057158">
    <property type="component" value="Chromosome"/>
</dbReference>
<dbReference type="KEGG" id="des:DSOUD_0637"/>
<gene>
    <name evidence="2" type="ORF">DSOUD_0637</name>
</gene>
<dbReference type="EMBL" id="CP010802">
    <property type="protein sequence ID" value="ALC15425.1"/>
    <property type="molecule type" value="Genomic_DNA"/>
</dbReference>
<dbReference type="Pfam" id="PF07238">
    <property type="entry name" value="PilZ"/>
    <property type="match status" value="1"/>
</dbReference>
<name>A0A0M4DFC8_9BACT</name>
<reference evidence="2 3" key="1">
    <citation type="submission" date="2015-07" db="EMBL/GenBank/DDBJ databases">
        <title>Isolation and Genomic Characterization of a Novel Halophilic Metal-Reducing Deltaproteobacterium from the Deep Subsurface.</title>
        <authorList>
            <person name="Badalamenti J.P."/>
            <person name="Summers Z.M."/>
            <person name="Gralnick J.A."/>
            <person name="Bond D.R."/>
        </authorList>
    </citation>
    <scope>NUCLEOTIDE SEQUENCE [LARGE SCALE GENOMIC DNA]</scope>
    <source>
        <strain evidence="2 3">WTL</strain>
    </source>
</reference>
<dbReference type="Gene3D" id="2.40.10.220">
    <property type="entry name" value="predicted glycosyltransferase like domains"/>
    <property type="match status" value="1"/>
</dbReference>
<feature type="domain" description="PilZ" evidence="1">
    <location>
        <begin position="5"/>
        <end position="109"/>
    </location>
</feature>
<evidence type="ECO:0000313" key="2">
    <source>
        <dbReference type="EMBL" id="ALC15425.1"/>
    </source>
</evidence>
<sequence>MTGTNRRQNQRQNALNLLDYTALGADGEIAFRGLGRTLNVGENGLLLETHHPLTAGQTVRITIGLREDLVDLQGRVVRIEPDGGEKFQAGIEFASLEGDGRRIFSAYLAAFKETFLG</sequence>
<keyword evidence="3" id="KW-1185">Reference proteome</keyword>
<organism evidence="2 3">
    <name type="scientific">Desulfuromonas soudanensis</name>
    <dbReference type="NCBI Taxonomy" id="1603606"/>
    <lineage>
        <taxon>Bacteria</taxon>
        <taxon>Pseudomonadati</taxon>
        <taxon>Thermodesulfobacteriota</taxon>
        <taxon>Desulfuromonadia</taxon>
        <taxon>Desulfuromonadales</taxon>
        <taxon>Desulfuromonadaceae</taxon>
        <taxon>Desulfuromonas</taxon>
    </lineage>
</organism>
<dbReference type="PATRIC" id="fig|1603606.3.peg.694"/>
<accession>A0A0M4DFC8</accession>
<proteinExistence type="predicted"/>
<dbReference type="STRING" id="1603606.DSOUD_0637"/>
<dbReference type="AlphaFoldDB" id="A0A0M4DFC8"/>
<dbReference type="SUPFAM" id="SSF141371">
    <property type="entry name" value="PilZ domain-like"/>
    <property type="match status" value="1"/>
</dbReference>
<dbReference type="InterPro" id="IPR009875">
    <property type="entry name" value="PilZ_domain"/>
</dbReference>
<protein>
    <submittedName>
        <fullName evidence="2">Type IV pilus assembly PilZ</fullName>
    </submittedName>
</protein>
<dbReference type="OrthoDB" id="5432596at2"/>